<dbReference type="GO" id="GO:0016987">
    <property type="term" value="F:sigma factor activity"/>
    <property type="evidence" value="ECO:0007669"/>
    <property type="project" value="UniProtKB-KW"/>
</dbReference>
<dbReference type="CDD" id="cd06171">
    <property type="entry name" value="Sigma70_r4"/>
    <property type="match status" value="1"/>
</dbReference>
<evidence type="ECO:0000313" key="8">
    <source>
        <dbReference type="EMBL" id="KKZ72893.1"/>
    </source>
</evidence>
<sequence>MHGEHGTRGTGGKRVTSAQEDAYLEFVAERARALYRSAYVLAAGDTHLAEDLVQETLGRVYAHWKRVARADSPAAYAQTVLVRAFLSLRRRRSTGERPVGDLPDRAASGPDTALRLTLLDAIGRLPPRDRAVLLLRYWEDRSIEETGRMLRMSNSAVRSQGTRALVRVRALLGDSLTDLVPR</sequence>
<gene>
    <name evidence="8" type="ORF">VO63_16280</name>
</gene>
<evidence type="ECO:0000313" key="9">
    <source>
        <dbReference type="Proteomes" id="UP000265325"/>
    </source>
</evidence>
<evidence type="ECO:0000256" key="4">
    <source>
        <dbReference type="ARBA" id="ARBA00023125"/>
    </source>
</evidence>
<keyword evidence="2" id="KW-0805">Transcription regulation</keyword>
<comment type="similarity">
    <text evidence="1">Belongs to the sigma-70 factor family. ECF subfamily.</text>
</comment>
<accession>A0A2P2GMZ8</accession>
<dbReference type="PANTHER" id="PTHR43133:SF50">
    <property type="entry name" value="ECF RNA POLYMERASE SIGMA FACTOR SIGM"/>
    <property type="match status" value="1"/>
</dbReference>
<dbReference type="NCBIfam" id="TIGR02937">
    <property type="entry name" value="sigma70-ECF"/>
    <property type="match status" value="1"/>
</dbReference>
<proteinExistence type="inferred from homology"/>
<evidence type="ECO:0000256" key="2">
    <source>
        <dbReference type="ARBA" id="ARBA00023015"/>
    </source>
</evidence>
<feature type="domain" description="RNA polymerase sigma factor 70 region 4 type 2" evidence="7">
    <location>
        <begin position="117"/>
        <end position="167"/>
    </location>
</feature>
<dbReference type="Pfam" id="PF08281">
    <property type="entry name" value="Sigma70_r4_2"/>
    <property type="match status" value="1"/>
</dbReference>
<dbReference type="Proteomes" id="UP000265325">
    <property type="component" value="Unassembled WGS sequence"/>
</dbReference>
<dbReference type="InterPro" id="IPR007627">
    <property type="entry name" value="RNA_pol_sigma70_r2"/>
</dbReference>
<dbReference type="OrthoDB" id="3785047at2"/>
<evidence type="ECO:0000256" key="3">
    <source>
        <dbReference type="ARBA" id="ARBA00023082"/>
    </source>
</evidence>
<dbReference type="AlphaFoldDB" id="A0A2P2GMZ8"/>
<keyword evidence="3" id="KW-0731">Sigma factor</keyword>
<dbReference type="NCBIfam" id="TIGR02983">
    <property type="entry name" value="SigE-fam_strep"/>
    <property type="match status" value="1"/>
</dbReference>
<dbReference type="Gene3D" id="1.10.10.10">
    <property type="entry name" value="Winged helix-like DNA-binding domain superfamily/Winged helix DNA-binding domain"/>
    <property type="match status" value="1"/>
</dbReference>
<evidence type="ECO:0000256" key="5">
    <source>
        <dbReference type="ARBA" id="ARBA00023163"/>
    </source>
</evidence>
<feature type="domain" description="RNA polymerase sigma-70 region 2" evidence="6">
    <location>
        <begin position="28"/>
        <end position="93"/>
    </location>
</feature>
<dbReference type="SUPFAM" id="SSF88659">
    <property type="entry name" value="Sigma3 and sigma4 domains of RNA polymerase sigma factors"/>
    <property type="match status" value="1"/>
</dbReference>
<dbReference type="PANTHER" id="PTHR43133">
    <property type="entry name" value="RNA POLYMERASE ECF-TYPE SIGMA FACTO"/>
    <property type="match status" value="1"/>
</dbReference>
<dbReference type="InterPro" id="IPR014325">
    <property type="entry name" value="RNA_pol_sigma-E_actinobac"/>
</dbReference>
<dbReference type="InterPro" id="IPR013249">
    <property type="entry name" value="RNA_pol_sigma70_r4_t2"/>
</dbReference>
<dbReference type="EMBL" id="LAQS01000022">
    <property type="protein sequence ID" value="KKZ72893.1"/>
    <property type="molecule type" value="Genomic_DNA"/>
</dbReference>
<organism evidence="8 9">
    <name type="scientific">Streptomyces showdoensis</name>
    <dbReference type="NCBI Taxonomy" id="68268"/>
    <lineage>
        <taxon>Bacteria</taxon>
        <taxon>Bacillati</taxon>
        <taxon>Actinomycetota</taxon>
        <taxon>Actinomycetes</taxon>
        <taxon>Kitasatosporales</taxon>
        <taxon>Streptomycetaceae</taxon>
        <taxon>Streptomyces</taxon>
    </lineage>
</organism>
<dbReference type="InterPro" id="IPR036388">
    <property type="entry name" value="WH-like_DNA-bd_sf"/>
</dbReference>
<dbReference type="InterPro" id="IPR039425">
    <property type="entry name" value="RNA_pol_sigma-70-like"/>
</dbReference>
<dbReference type="GO" id="GO:0006352">
    <property type="term" value="P:DNA-templated transcription initiation"/>
    <property type="evidence" value="ECO:0007669"/>
    <property type="project" value="InterPro"/>
</dbReference>
<dbReference type="InterPro" id="IPR014284">
    <property type="entry name" value="RNA_pol_sigma-70_dom"/>
</dbReference>
<evidence type="ECO:0000256" key="1">
    <source>
        <dbReference type="ARBA" id="ARBA00010641"/>
    </source>
</evidence>
<protein>
    <submittedName>
        <fullName evidence="8">RNA polymerase sigma24 factor</fullName>
    </submittedName>
</protein>
<name>A0A2P2GMZ8_STREW</name>
<reference evidence="8 9" key="1">
    <citation type="submission" date="2015-05" db="EMBL/GenBank/DDBJ databases">
        <title>Draft Genome assembly of Streptomyces showdoensis.</title>
        <authorList>
            <person name="Thapa K.K."/>
            <person name="Metsa-Ketela M."/>
        </authorList>
    </citation>
    <scope>NUCLEOTIDE SEQUENCE [LARGE SCALE GENOMIC DNA]</scope>
    <source>
        <strain evidence="8 9">ATCC 15227</strain>
    </source>
</reference>
<keyword evidence="5" id="KW-0804">Transcription</keyword>
<evidence type="ECO:0000259" key="6">
    <source>
        <dbReference type="Pfam" id="PF04542"/>
    </source>
</evidence>
<dbReference type="InterPro" id="IPR013324">
    <property type="entry name" value="RNA_pol_sigma_r3/r4-like"/>
</dbReference>
<comment type="caution">
    <text evidence="8">The sequence shown here is derived from an EMBL/GenBank/DDBJ whole genome shotgun (WGS) entry which is preliminary data.</text>
</comment>
<dbReference type="GO" id="GO:0003677">
    <property type="term" value="F:DNA binding"/>
    <property type="evidence" value="ECO:0007669"/>
    <property type="project" value="UniProtKB-KW"/>
</dbReference>
<dbReference type="InterPro" id="IPR013325">
    <property type="entry name" value="RNA_pol_sigma_r2"/>
</dbReference>
<dbReference type="Pfam" id="PF04542">
    <property type="entry name" value="Sigma70_r2"/>
    <property type="match status" value="1"/>
</dbReference>
<dbReference type="Gene3D" id="1.10.1740.10">
    <property type="match status" value="1"/>
</dbReference>
<keyword evidence="9" id="KW-1185">Reference proteome</keyword>
<evidence type="ECO:0000259" key="7">
    <source>
        <dbReference type="Pfam" id="PF08281"/>
    </source>
</evidence>
<dbReference type="SUPFAM" id="SSF88946">
    <property type="entry name" value="Sigma2 domain of RNA polymerase sigma factors"/>
    <property type="match status" value="1"/>
</dbReference>
<keyword evidence="4" id="KW-0238">DNA-binding</keyword>